<evidence type="ECO:0000259" key="1">
    <source>
        <dbReference type="Pfam" id="PF01261"/>
    </source>
</evidence>
<dbReference type="AlphaFoldDB" id="A0A1G8LZE4"/>
<dbReference type="InterPro" id="IPR013022">
    <property type="entry name" value="Xyl_isomerase-like_TIM-brl"/>
</dbReference>
<dbReference type="RefSeq" id="WP_089846292.1">
    <property type="nucleotide sequence ID" value="NZ_FNEJ01000007.1"/>
</dbReference>
<proteinExistence type="predicted"/>
<dbReference type="Gene3D" id="3.20.20.150">
    <property type="entry name" value="Divalent-metal-dependent TIM barrel enzymes"/>
    <property type="match status" value="1"/>
</dbReference>
<dbReference type="EMBL" id="FNEJ01000007">
    <property type="protein sequence ID" value="SDI61059.1"/>
    <property type="molecule type" value="Genomic_DNA"/>
</dbReference>
<dbReference type="STRING" id="555512.SAMN04487993_100787"/>
<organism evidence="2 3">
    <name type="scientific">Salipiger marinus</name>
    <dbReference type="NCBI Taxonomy" id="555512"/>
    <lineage>
        <taxon>Bacteria</taxon>
        <taxon>Pseudomonadati</taxon>
        <taxon>Pseudomonadota</taxon>
        <taxon>Alphaproteobacteria</taxon>
        <taxon>Rhodobacterales</taxon>
        <taxon>Roseobacteraceae</taxon>
        <taxon>Salipiger</taxon>
    </lineage>
</organism>
<gene>
    <name evidence="2" type="ORF">SAMN04487993_100787</name>
</gene>
<evidence type="ECO:0000313" key="2">
    <source>
        <dbReference type="EMBL" id="SDI61059.1"/>
    </source>
</evidence>
<dbReference type="OrthoDB" id="6629724at2"/>
<reference evidence="2 3" key="1">
    <citation type="submission" date="2016-10" db="EMBL/GenBank/DDBJ databases">
        <authorList>
            <person name="de Groot N.N."/>
        </authorList>
    </citation>
    <scope>NUCLEOTIDE SEQUENCE [LARGE SCALE GENOMIC DNA]</scope>
    <source>
        <strain evidence="2 3">DSM 26424</strain>
    </source>
</reference>
<protein>
    <submittedName>
        <fullName evidence="2">Sugar phosphate isomerase/epimerase</fullName>
    </submittedName>
</protein>
<dbReference type="GO" id="GO:0016853">
    <property type="term" value="F:isomerase activity"/>
    <property type="evidence" value="ECO:0007669"/>
    <property type="project" value="UniProtKB-KW"/>
</dbReference>
<keyword evidence="3" id="KW-1185">Reference proteome</keyword>
<dbReference type="InterPro" id="IPR036237">
    <property type="entry name" value="Xyl_isomerase-like_sf"/>
</dbReference>
<evidence type="ECO:0000313" key="3">
    <source>
        <dbReference type="Proteomes" id="UP000199093"/>
    </source>
</evidence>
<name>A0A1G8LZE4_9RHOB</name>
<dbReference type="PANTHER" id="PTHR12110">
    <property type="entry name" value="HYDROXYPYRUVATE ISOMERASE"/>
    <property type="match status" value="1"/>
</dbReference>
<accession>A0A1G8LZE4</accession>
<feature type="domain" description="Xylose isomerase-like TIM barrel" evidence="1">
    <location>
        <begin position="22"/>
        <end position="257"/>
    </location>
</feature>
<keyword evidence="2" id="KW-0413">Isomerase</keyword>
<dbReference type="Proteomes" id="UP000199093">
    <property type="component" value="Unassembled WGS sequence"/>
</dbReference>
<dbReference type="PANTHER" id="PTHR12110:SF21">
    <property type="entry name" value="XYLOSE ISOMERASE-LIKE TIM BARREL DOMAIN-CONTAINING PROTEIN"/>
    <property type="match status" value="1"/>
</dbReference>
<sequence>MQAGIFAKTFAGHDPHTVLMQVRAAGFAAAQFNLACAGLDPVPEVVPEGVSGSLRAAATACAVALPALSGTCNLAHPDPATRQSGVTRLRGVIGCAAAAGIPMVTLCTGSRNAADQWAPHPDNTTPEAWGDMRAAMAELAEMAEDAGVVLGIEPEQANVVRSVGDALRLAQDLGTDRLRLILDPANLFDHGSPAEVREIVARAVDESAPMLGLAHAKDRTPEGRVVPPGDGAVDFPDFVRRLAAAGYDGALVTHGIAEAEVAQTARRLTAWLA</sequence>
<dbReference type="SUPFAM" id="SSF51658">
    <property type="entry name" value="Xylose isomerase-like"/>
    <property type="match status" value="1"/>
</dbReference>
<dbReference type="Pfam" id="PF01261">
    <property type="entry name" value="AP_endonuc_2"/>
    <property type="match status" value="1"/>
</dbReference>
<dbReference type="InterPro" id="IPR050312">
    <property type="entry name" value="IolE/XylAMocC-like"/>
</dbReference>